<dbReference type="EMBL" id="CM018031">
    <property type="protein sequence ID" value="KAA8550457.1"/>
    <property type="molecule type" value="Genomic_DNA"/>
</dbReference>
<gene>
    <name evidence="1" type="ORF">F0562_002141</name>
</gene>
<protein>
    <submittedName>
        <fullName evidence="1">Uncharacterized protein</fullName>
    </submittedName>
</protein>
<keyword evidence="2" id="KW-1185">Reference proteome</keyword>
<sequence>MQGTTLFQYLRIRRNAFRTASFQSCDHSYYDFKLRTSFDGEFGASAFKDKDSVIKTFASPGSNVSRLRGGSE</sequence>
<evidence type="ECO:0000313" key="2">
    <source>
        <dbReference type="Proteomes" id="UP000325577"/>
    </source>
</evidence>
<proteinExistence type="predicted"/>
<evidence type="ECO:0000313" key="1">
    <source>
        <dbReference type="EMBL" id="KAA8550457.1"/>
    </source>
</evidence>
<dbReference type="AlphaFoldDB" id="A0A5J5C8X0"/>
<organism evidence="1 2">
    <name type="scientific">Nyssa sinensis</name>
    <dbReference type="NCBI Taxonomy" id="561372"/>
    <lineage>
        <taxon>Eukaryota</taxon>
        <taxon>Viridiplantae</taxon>
        <taxon>Streptophyta</taxon>
        <taxon>Embryophyta</taxon>
        <taxon>Tracheophyta</taxon>
        <taxon>Spermatophyta</taxon>
        <taxon>Magnoliopsida</taxon>
        <taxon>eudicotyledons</taxon>
        <taxon>Gunneridae</taxon>
        <taxon>Pentapetalae</taxon>
        <taxon>asterids</taxon>
        <taxon>Cornales</taxon>
        <taxon>Nyssaceae</taxon>
        <taxon>Nyssa</taxon>
    </lineage>
</organism>
<dbReference type="Proteomes" id="UP000325577">
    <property type="component" value="Linkage Group LG0"/>
</dbReference>
<reference evidence="1 2" key="1">
    <citation type="submission" date="2019-09" db="EMBL/GenBank/DDBJ databases">
        <title>A chromosome-level genome assembly of the Chinese tupelo Nyssa sinensis.</title>
        <authorList>
            <person name="Yang X."/>
            <person name="Kang M."/>
            <person name="Yang Y."/>
            <person name="Xiong H."/>
            <person name="Wang M."/>
            <person name="Zhang Z."/>
            <person name="Wang Z."/>
            <person name="Wu H."/>
            <person name="Ma T."/>
            <person name="Liu J."/>
            <person name="Xi Z."/>
        </authorList>
    </citation>
    <scope>NUCLEOTIDE SEQUENCE [LARGE SCALE GENOMIC DNA]</scope>
    <source>
        <strain evidence="1">J267</strain>
        <tissue evidence="1">Leaf</tissue>
    </source>
</reference>
<name>A0A5J5C8X0_9ASTE</name>
<accession>A0A5J5C8X0</accession>